<dbReference type="OrthoDB" id="8249012at2759"/>
<proteinExistence type="predicted"/>
<evidence type="ECO:0000313" key="3">
    <source>
        <dbReference type="Proteomes" id="UP000825935"/>
    </source>
</evidence>
<name>A0A8T2SYY1_CERRI</name>
<keyword evidence="3" id="KW-1185">Reference proteome</keyword>
<evidence type="ECO:0000256" key="1">
    <source>
        <dbReference type="SAM" id="MobiDB-lite"/>
    </source>
</evidence>
<dbReference type="GO" id="GO:0006281">
    <property type="term" value="P:DNA repair"/>
    <property type="evidence" value="ECO:0007669"/>
    <property type="project" value="InterPro"/>
</dbReference>
<evidence type="ECO:0000313" key="2">
    <source>
        <dbReference type="EMBL" id="KAH7373585.1"/>
    </source>
</evidence>
<dbReference type="OMA" id="NKVDPQQ"/>
<dbReference type="GO" id="GO:0003824">
    <property type="term" value="F:catalytic activity"/>
    <property type="evidence" value="ECO:0007669"/>
    <property type="project" value="InterPro"/>
</dbReference>
<dbReference type="SUPFAM" id="SSF48150">
    <property type="entry name" value="DNA-glycosylase"/>
    <property type="match status" value="1"/>
</dbReference>
<feature type="region of interest" description="Disordered" evidence="1">
    <location>
        <begin position="199"/>
        <end position="234"/>
    </location>
</feature>
<protein>
    <submittedName>
        <fullName evidence="2">Uncharacterized protein</fullName>
    </submittedName>
</protein>
<dbReference type="Proteomes" id="UP000825935">
    <property type="component" value="Chromosome 17"/>
</dbReference>
<dbReference type="EMBL" id="CM035422">
    <property type="protein sequence ID" value="KAH7373585.1"/>
    <property type="molecule type" value="Genomic_DNA"/>
</dbReference>
<accession>A0A8T2SYY1</accession>
<sequence>MGLDYNCSDGGTWEQQLAAYGSLVRALGKPKLHDLDHFYTSSLPSLLRQRRPSPFISSEELVKVVEWKLSRGKWRPKLLSYASSLSEEEVKKASMAAFSAIPDLKAAINALTTLKGVGPATASAILAAGAPDVAPFMSDEAMEAVLGGVKEYTLKQYLLFADRLQCKAKELSKAGGKQFGPSDLERALWCAAMEKRSVKNKEGGKFELTEIEEKKAKQNKDAEKSSARKRRKRD</sequence>
<organism evidence="2 3">
    <name type="scientific">Ceratopteris richardii</name>
    <name type="common">Triangle waterfern</name>
    <dbReference type="NCBI Taxonomy" id="49495"/>
    <lineage>
        <taxon>Eukaryota</taxon>
        <taxon>Viridiplantae</taxon>
        <taxon>Streptophyta</taxon>
        <taxon>Embryophyta</taxon>
        <taxon>Tracheophyta</taxon>
        <taxon>Polypodiopsida</taxon>
        <taxon>Polypodiidae</taxon>
        <taxon>Polypodiales</taxon>
        <taxon>Pteridineae</taxon>
        <taxon>Pteridaceae</taxon>
        <taxon>Parkerioideae</taxon>
        <taxon>Ceratopteris</taxon>
    </lineage>
</organism>
<dbReference type="PANTHER" id="PTHR21521:SF0">
    <property type="entry name" value="AMUN, ISOFORM A"/>
    <property type="match status" value="1"/>
</dbReference>
<feature type="compositionally biased region" description="Basic and acidic residues" evidence="1">
    <location>
        <begin position="199"/>
        <end position="226"/>
    </location>
</feature>
<dbReference type="PANTHER" id="PTHR21521">
    <property type="entry name" value="AMUN, ISOFORM A"/>
    <property type="match status" value="1"/>
</dbReference>
<dbReference type="AlphaFoldDB" id="A0A8T2SYY1"/>
<gene>
    <name evidence="2" type="ORF">KP509_17G063500</name>
</gene>
<comment type="caution">
    <text evidence="2">The sequence shown here is derived from an EMBL/GenBank/DDBJ whole genome shotgun (WGS) entry which is preliminary data.</text>
</comment>
<reference evidence="2" key="1">
    <citation type="submission" date="2021-08" db="EMBL/GenBank/DDBJ databases">
        <title>WGS assembly of Ceratopteris richardii.</title>
        <authorList>
            <person name="Marchant D.B."/>
            <person name="Chen G."/>
            <person name="Jenkins J."/>
            <person name="Shu S."/>
            <person name="Leebens-Mack J."/>
            <person name="Grimwood J."/>
            <person name="Schmutz J."/>
            <person name="Soltis P."/>
            <person name="Soltis D."/>
            <person name="Chen Z.-H."/>
        </authorList>
    </citation>
    <scope>NUCLEOTIDE SEQUENCE</scope>
    <source>
        <strain evidence="2">Whitten #5841</strain>
        <tissue evidence="2">Leaf</tissue>
    </source>
</reference>
<dbReference type="InterPro" id="IPR011257">
    <property type="entry name" value="DNA_glycosylase"/>
</dbReference>